<feature type="compositionally biased region" description="Basic residues" evidence="9">
    <location>
        <begin position="428"/>
        <end position="445"/>
    </location>
</feature>
<sequence>MSSFLCFICHSTVNEDTNEDMREKYREVVGMNLCPDSHLCHICCHVLNRLWLFRSVCLKRSLEYPVLFSEKGTLNLQRNDLEIHTVCFEDCEHYKNRNINSKYYHFKFFDDTSDSNEEYPSYPNEYVKLEDDRNTFEEIKDNQNYQEAIHNDAEPEYSQDFSEESTLEATNINVELSEEDYQEIADSQQEDDETDVNFDNLDECKSPNIENIEENQSEFEETEIKKCEKKKNKSKKEKQLFEKFKLSVSEQKAELERNRKEKKYIEAEFKCYNCALGFLFKDTHQAHMMRHEESNGEYRCSICTLRFATPAVLRAHTSIHAERHKCTHCGEIVRPRHRVSHARACRNLPAESVACHLCGNMFNGPNALQQHLKRFHRSKSTGRTYACSVCGERYNDQAAVRTHMIKHIQRKFHCDECSSTFSSPYTLRQHKKKHEAPQLLRKKPPRPPQEMASFDCPICGRVCPTQRSLASHIATVHSTSKDYACALCPARYTTRKSLVRHAKRHEGRVETVKAVCHHCGSSFKGNNKLNRHLRQVCEKEKWDEELSNYCQ</sequence>
<dbReference type="PROSITE" id="PS00028">
    <property type="entry name" value="ZINC_FINGER_C2H2_1"/>
    <property type="match status" value="7"/>
</dbReference>
<comment type="subcellular location">
    <subcellularLocation>
        <location evidence="1">Nucleus</location>
    </subcellularLocation>
</comment>
<feature type="domain" description="C2H2-type" evidence="10">
    <location>
        <begin position="298"/>
        <end position="325"/>
    </location>
</feature>
<feature type="domain" description="C2H2-type" evidence="10">
    <location>
        <begin position="514"/>
        <end position="542"/>
    </location>
</feature>
<keyword evidence="2" id="KW-0479">Metal-binding</keyword>
<accession>A0ABD0S4I5</accession>
<feature type="domain" description="C2H2-type" evidence="10">
    <location>
        <begin position="353"/>
        <end position="381"/>
    </location>
</feature>
<evidence type="ECO:0000256" key="3">
    <source>
        <dbReference type="ARBA" id="ARBA00022737"/>
    </source>
</evidence>
<evidence type="ECO:0000256" key="2">
    <source>
        <dbReference type="ARBA" id="ARBA00022723"/>
    </source>
</evidence>
<protein>
    <recommendedName>
        <fullName evidence="10">C2H2-type domain-containing protein</fullName>
    </recommendedName>
</protein>
<dbReference type="Pfam" id="PF13912">
    <property type="entry name" value="zf-C2H2_6"/>
    <property type="match status" value="1"/>
</dbReference>
<evidence type="ECO:0000256" key="1">
    <source>
        <dbReference type="ARBA" id="ARBA00004123"/>
    </source>
</evidence>
<dbReference type="PROSITE" id="PS50157">
    <property type="entry name" value="ZINC_FINGER_C2H2_2"/>
    <property type="match status" value="7"/>
</dbReference>
<evidence type="ECO:0000256" key="8">
    <source>
        <dbReference type="SAM" id="Coils"/>
    </source>
</evidence>
<keyword evidence="5" id="KW-0862">Zinc</keyword>
<evidence type="ECO:0000256" key="5">
    <source>
        <dbReference type="ARBA" id="ARBA00022833"/>
    </source>
</evidence>
<dbReference type="InterPro" id="IPR050331">
    <property type="entry name" value="Zinc_finger"/>
</dbReference>
<dbReference type="GO" id="GO:0008270">
    <property type="term" value="F:zinc ion binding"/>
    <property type="evidence" value="ECO:0007669"/>
    <property type="project" value="UniProtKB-KW"/>
</dbReference>
<feature type="domain" description="C2H2-type" evidence="10">
    <location>
        <begin position="412"/>
        <end position="439"/>
    </location>
</feature>
<feature type="domain" description="C2H2-type" evidence="10">
    <location>
        <begin position="454"/>
        <end position="482"/>
    </location>
</feature>
<dbReference type="Gene3D" id="3.30.160.60">
    <property type="entry name" value="Classic Zinc Finger"/>
    <property type="match status" value="4"/>
</dbReference>
<organism evidence="11 12">
    <name type="scientific">Loxostege sticticalis</name>
    <name type="common">Beet webworm moth</name>
    <dbReference type="NCBI Taxonomy" id="481309"/>
    <lineage>
        <taxon>Eukaryota</taxon>
        <taxon>Metazoa</taxon>
        <taxon>Ecdysozoa</taxon>
        <taxon>Arthropoda</taxon>
        <taxon>Hexapoda</taxon>
        <taxon>Insecta</taxon>
        <taxon>Pterygota</taxon>
        <taxon>Neoptera</taxon>
        <taxon>Endopterygota</taxon>
        <taxon>Lepidoptera</taxon>
        <taxon>Glossata</taxon>
        <taxon>Ditrysia</taxon>
        <taxon>Pyraloidea</taxon>
        <taxon>Crambidae</taxon>
        <taxon>Pyraustinae</taxon>
        <taxon>Loxostege</taxon>
    </lineage>
</organism>
<dbReference type="SUPFAM" id="SSF57667">
    <property type="entry name" value="beta-beta-alpha zinc fingers"/>
    <property type="match status" value="3"/>
</dbReference>
<name>A0ABD0S4I5_LOXSC</name>
<feature type="coiled-coil region" evidence="8">
    <location>
        <begin position="217"/>
        <end position="268"/>
    </location>
</feature>
<keyword evidence="4 7" id="KW-0863">Zinc-finger</keyword>
<dbReference type="GO" id="GO:0005634">
    <property type="term" value="C:nucleus"/>
    <property type="evidence" value="ECO:0007669"/>
    <property type="project" value="UniProtKB-SubCell"/>
</dbReference>
<evidence type="ECO:0000259" key="10">
    <source>
        <dbReference type="PROSITE" id="PS50157"/>
    </source>
</evidence>
<dbReference type="Proteomes" id="UP001549921">
    <property type="component" value="Unassembled WGS sequence"/>
</dbReference>
<evidence type="ECO:0000256" key="6">
    <source>
        <dbReference type="ARBA" id="ARBA00023242"/>
    </source>
</evidence>
<evidence type="ECO:0000313" key="11">
    <source>
        <dbReference type="EMBL" id="KAL0808957.1"/>
    </source>
</evidence>
<gene>
    <name evidence="11" type="ORF">ABMA28_012615</name>
</gene>
<keyword evidence="8" id="KW-0175">Coiled coil</keyword>
<feature type="domain" description="C2H2-type" evidence="10">
    <location>
        <begin position="483"/>
        <end position="510"/>
    </location>
</feature>
<keyword evidence="3" id="KW-0677">Repeat</keyword>
<evidence type="ECO:0000256" key="9">
    <source>
        <dbReference type="SAM" id="MobiDB-lite"/>
    </source>
</evidence>
<reference evidence="11 12" key="1">
    <citation type="submission" date="2024-06" db="EMBL/GenBank/DDBJ databases">
        <title>A chromosome-level genome assembly of beet webworm, Loxostege sticticalis.</title>
        <authorList>
            <person name="Zhang Y."/>
        </authorList>
    </citation>
    <scope>NUCLEOTIDE SEQUENCE [LARGE SCALE GENOMIC DNA]</scope>
    <source>
        <strain evidence="11">AQ028</strain>
        <tissue evidence="11">Male pupae</tissue>
    </source>
</reference>
<evidence type="ECO:0000313" key="12">
    <source>
        <dbReference type="Proteomes" id="UP001549921"/>
    </source>
</evidence>
<dbReference type="InterPro" id="IPR036236">
    <property type="entry name" value="Znf_C2H2_sf"/>
</dbReference>
<feature type="domain" description="C2H2-type" evidence="10">
    <location>
        <begin position="385"/>
        <end position="412"/>
    </location>
</feature>
<dbReference type="AlphaFoldDB" id="A0ABD0S4I5"/>
<dbReference type="PANTHER" id="PTHR16515:SF66">
    <property type="entry name" value="C2H2-TYPE DOMAIN-CONTAINING PROTEIN"/>
    <property type="match status" value="1"/>
</dbReference>
<dbReference type="PANTHER" id="PTHR16515">
    <property type="entry name" value="PR DOMAIN ZINC FINGER PROTEIN"/>
    <property type="match status" value="1"/>
</dbReference>
<dbReference type="SMART" id="SM00355">
    <property type="entry name" value="ZnF_C2H2"/>
    <property type="match status" value="8"/>
</dbReference>
<keyword evidence="6" id="KW-0539">Nucleus</keyword>
<comment type="caution">
    <text evidence="11">The sequence shown here is derived from an EMBL/GenBank/DDBJ whole genome shotgun (WGS) entry which is preliminary data.</text>
</comment>
<dbReference type="Pfam" id="PF00096">
    <property type="entry name" value="zf-C2H2"/>
    <property type="match status" value="3"/>
</dbReference>
<dbReference type="EMBL" id="JBEDNZ010000030">
    <property type="protein sequence ID" value="KAL0808957.1"/>
    <property type="molecule type" value="Genomic_DNA"/>
</dbReference>
<evidence type="ECO:0000256" key="7">
    <source>
        <dbReference type="PROSITE-ProRule" id="PRU00042"/>
    </source>
</evidence>
<evidence type="ECO:0000256" key="4">
    <source>
        <dbReference type="ARBA" id="ARBA00022771"/>
    </source>
</evidence>
<feature type="region of interest" description="Disordered" evidence="9">
    <location>
        <begin position="428"/>
        <end position="449"/>
    </location>
</feature>
<dbReference type="InterPro" id="IPR013087">
    <property type="entry name" value="Znf_C2H2_type"/>
</dbReference>
<proteinExistence type="predicted"/>